<evidence type="ECO:0000313" key="2">
    <source>
        <dbReference type="Proteomes" id="UP001060215"/>
    </source>
</evidence>
<keyword evidence="2" id="KW-1185">Reference proteome</keyword>
<comment type="caution">
    <text evidence="1">The sequence shown here is derived from an EMBL/GenBank/DDBJ whole genome shotgun (WGS) entry which is preliminary data.</text>
</comment>
<evidence type="ECO:0000313" key="1">
    <source>
        <dbReference type="EMBL" id="KAI8027585.1"/>
    </source>
</evidence>
<name>A0ACC0IRP0_9ERIC</name>
<sequence>MPSIIDMKVNEGRGEDLERVFVVDIYVSKGMSEVLNGKIMIISSGESDAITRARPILSAMSEKLYVFEGALGAGSKIKMVIELLEGIHFVSSVEAISLGAQAGIHPWIIYDIISNAAGNSWKIIVRNSLLRIMVFKNHVPQLLRDNQTKHLLNTFVQNLGIVLDMAKSCTFPLPLLAVAFQQLIAGSSHGHGNDGDDTLIKVVLMN</sequence>
<protein>
    <submittedName>
        <fullName evidence="1">L-threonate dehydrogenase</fullName>
    </submittedName>
</protein>
<dbReference type="EMBL" id="CM045760">
    <property type="protein sequence ID" value="KAI8027585.1"/>
    <property type="molecule type" value="Genomic_DNA"/>
</dbReference>
<gene>
    <name evidence="1" type="ORF">LOK49_LG02G00637</name>
</gene>
<dbReference type="Proteomes" id="UP001060215">
    <property type="component" value="Chromosome 3"/>
</dbReference>
<reference evidence="1 2" key="1">
    <citation type="journal article" date="2022" name="Plant J.">
        <title>Chromosome-level genome of Camellia lanceoleosa provides a valuable resource for understanding genome evolution and self-incompatibility.</title>
        <authorList>
            <person name="Gong W."/>
            <person name="Xiao S."/>
            <person name="Wang L."/>
            <person name="Liao Z."/>
            <person name="Chang Y."/>
            <person name="Mo W."/>
            <person name="Hu G."/>
            <person name="Li W."/>
            <person name="Zhao G."/>
            <person name="Zhu H."/>
            <person name="Hu X."/>
            <person name="Ji K."/>
            <person name="Xiang X."/>
            <person name="Song Q."/>
            <person name="Yuan D."/>
            <person name="Jin S."/>
            <person name="Zhang L."/>
        </authorList>
    </citation>
    <scope>NUCLEOTIDE SEQUENCE [LARGE SCALE GENOMIC DNA]</scope>
    <source>
        <strain evidence="1">SQ_2022a</strain>
    </source>
</reference>
<proteinExistence type="predicted"/>
<organism evidence="1 2">
    <name type="scientific">Camellia lanceoleosa</name>
    <dbReference type="NCBI Taxonomy" id="1840588"/>
    <lineage>
        <taxon>Eukaryota</taxon>
        <taxon>Viridiplantae</taxon>
        <taxon>Streptophyta</taxon>
        <taxon>Embryophyta</taxon>
        <taxon>Tracheophyta</taxon>
        <taxon>Spermatophyta</taxon>
        <taxon>Magnoliopsida</taxon>
        <taxon>eudicotyledons</taxon>
        <taxon>Gunneridae</taxon>
        <taxon>Pentapetalae</taxon>
        <taxon>asterids</taxon>
        <taxon>Ericales</taxon>
        <taxon>Theaceae</taxon>
        <taxon>Camellia</taxon>
    </lineage>
</organism>
<accession>A0ACC0IRP0</accession>